<proteinExistence type="predicted"/>
<keyword evidence="2" id="KW-0812">Transmembrane</keyword>
<feature type="region of interest" description="Disordered" evidence="1">
    <location>
        <begin position="125"/>
        <end position="146"/>
    </location>
</feature>
<name>A0A857KEE3_9ACTN</name>
<evidence type="ECO:0000256" key="2">
    <source>
        <dbReference type="SAM" id="Phobius"/>
    </source>
</evidence>
<dbReference type="AlphaFoldDB" id="A0A857KEE3"/>
<keyword evidence="2" id="KW-1133">Transmembrane helix</keyword>
<feature type="transmembrane region" description="Helical" evidence="2">
    <location>
        <begin position="81"/>
        <end position="101"/>
    </location>
</feature>
<dbReference type="InterPro" id="IPR035197">
    <property type="entry name" value="DUF5313"/>
</dbReference>
<organism evidence="3">
    <name type="scientific">Gordonia amarae</name>
    <dbReference type="NCBI Taxonomy" id="36821"/>
    <lineage>
        <taxon>Bacteria</taxon>
        <taxon>Bacillati</taxon>
        <taxon>Actinomycetota</taxon>
        <taxon>Actinomycetes</taxon>
        <taxon>Mycobacteriales</taxon>
        <taxon>Gordoniaceae</taxon>
        <taxon>Gordonia</taxon>
    </lineage>
</organism>
<sequence>MSTPAATTPATDGRDDPIRRPNPLRWIAYAYSAALPAKNRSWVYNDLTGRFAVPRHLLRSQFTFLPIYVALYFGFPGEVGIRLAMVGLGASLALIFSITYMDQNRSRRLEKNGLEATTLTQRRRREADAEREAYEAIHGHRGTTAA</sequence>
<dbReference type="EMBL" id="CP045810">
    <property type="protein sequence ID" value="QHN38017.1"/>
    <property type="molecule type" value="Genomic_DNA"/>
</dbReference>
<accession>A0A857KEE3</accession>
<feature type="compositionally biased region" description="Basic and acidic residues" evidence="1">
    <location>
        <begin position="125"/>
        <end position="138"/>
    </location>
</feature>
<gene>
    <name evidence="3" type="ORF">GII30_01380</name>
</gene>
<evidence type="ECO:0000313" key="3">
    <source>
        <dbReference type="EMBL" id="QHN38017.1"/>
    </source>
</evidence>
<dbReference type="RefSeq" id="WP_005189072.1">
    <property type="nucleotide sequence ID" value="NZ_CP045804.1"/>
</dbReference>
<reference evidence="3" key="1">
    <citation type="journal article" date="2021" name="Nat. Microbiol.">
        <title>Cocultivation of an ultrasmall environmental parasitic bacterium with lytic ability against bacteria associated with wastewater foams.</title>
        <authorList>
            <person name="Batinovic S."/>
            <person name="Rose J.J.A."/>
            <person name="Ratcliffe J."/>
            <person name="Seviour R.J."/>
            <person name="Petrovski S."/>
        </authorList>
    </citation>
    <scope>NUCLEOTIDE SEQUENCE</scope>
    <source>
        <strain evidence="3">CON44</strain>
    </source>
</reference>
<evidence type="ECO:0000256" key="1">
    <source>
        <dbReference type="SAM" id="MobiDB-lite"/>
    </source>
</evidence>
<dbReference type="Pfam" id="PF17240">
    <property type="entry name" value="DUF5313"/>
    <property type="match status" value="1"/>
</dbReference>
<protein>
    <submittedName>
        <fullName evidence="3">Uncharacterized protein</fullName>
    </submittedName>
</protein>
<keyword evidence="2" id="KW-0472">Membrane</keyword>